<sequence length="483" mass="56044">MKRMEAQNFSQTTIMMDNSYQSIQSTNIFDDSSSSSMSSASELDVIGCSSSSFYDLMIYERLRMITFILYGHTWPKMNIISPSLLAKAGFFYLRDDAVQCAFCRGVLRNWNKDDSPMQEHERHFPDCPFIMGKFVGNVPLELDHELKSDDNLNQYSEMNLENQELINDHYNKSKEPSFPIYKDSSCRLASFDNINWPKKLDKKRFVEAGFFYSGKEDRTICHHCGGLLFSWKKEDDPTSDHAKFFPECMFIIEMKGDEYHEFVRFKKQMILMRSKLNKNNATLMIKEINSIRKISFENFKSMKRSLSKLLDILKRPDNNRATEYYEDYFKKFNFLIDCQNISHFFSNEHDSNSSSSASTSLSISSASSSSGDNDDDILSRFSALNLPDSNDSDYYSSKSDCDDEEDEWPDSSKENHSDDDNRMQSTKIDLTCSICYERQIQVVFIPCGHQLACLKCAMQIDVCPVCRNRITSKLRTYFAYPRS</sequence>
<dbReference type="GO" id="GO:0043027">
    <property type="term" value="F:cysteine-type endopeptidase inhibitor activity involved in apoptotic process"/>
    <property type="evidence" value="ECO:0007669"/>
    <property type="project" value="TreeGrafter"/>
</dbReference>
<dbReference type="GO" id="GO:0005634">
    <property type="term" value="C:nucleus"/>
    <property type="evidence" value="ECO:0007669"/>
    <property type="project" value="TreeGrafter"/>
</dbReference>
<dbReference type="InterPro" id="IPR013083">
    <property type="entry name" value="Znf_RING/FYVE/PHD"/>
</dbReference>
<keyword evidence="2" id="KW-0479">Metal-binding</keyword>
<evidence type="ECO:0000256" key="6">
    <source>
        <dbReference type="SAM" id="MobiDB-lite"/>
    </source>
</evidence>
<evidence type="ECO:0000259" key="7">
    <source>
        <dbReference type="PROSITE" id="PS50089"/>
    </source>
</evidence>
<keyword evidence="3 5" id="KW-0863">Zinc-finger</keyword>
<dbReference type="CDD" id="cd00022">
    <property type="entry name" value="BIR"/>
    <property type="match status" value="2"/>
</dbReference>
<dbReference type="SUPFAM" id="SSF57924">
    <property type="entry name" value="Inhibitor of apoptosis (IAP) repeat"/>
    <property type="match status" value="2"/>
</dbReference>
<dbReference type="GO" id="GO:0051726">
    <property type="term" value="P:regulation of cell cycle"/>
    <property type="evidence" value="ECO:0007669"/>
    <property type="project" value="TreeGrafter"/>
</dbReference>
<evidence type="ECO:0000256" key="5">
    <source>
        <dbReference type="PROSITE-ProRule" id="PRU00175"/>
    </source>
</evidence>
<dbReference type="Gene3D" id="1.10.1170.10">
    <property type="entry name" value="Inhibitor Of Apoptosis Protein (2mihbC-IAP-1), Chain A"/>
    <property type="match status" value="2"/>
</dbReference>
<dbReference type="SMART" id="SM00238">
    <property type="entry name" value="BIR"/>
    <property type="match status" value="2"/>
</dbReference>
<dbReference type="PROSITE" id="PS50143">
    <property type="entry name" value="BIR_REPEAT_2"/>
    <property type="match status" value="2"/>
</dbReference>
<proteinExistence type="inferred from homology"/>
<evidence type="ECO:0000256" key="3">
    <source>
        <dbReference type="ARBA" id="ARBA00022771"/>
    </source>
</evidence>
<protein>
    <submittedName>
        <fullName evidence="8">E3 ubiquitin-protein ligase XIAP</fullName>
    </submittedName>
</protein>
<feature type="region of interest" description="Disordered" evidence="6">
    <location>
        <begin position="392"/>
        <end position="422"/>
    </location>
</feature>
<reference evidence="8" key="2">
    <citation type="submission" date="2020-01" db="EMBL/GenBank/DDBJ databases">
        <authorList>
            <person name="Korhonen P.K.K."/>
            <person name="Guangxu M.G."/>
            <person name="Wang T.W."/>
            <person name="Stroehlein A.J.S."/>
            <person name="Young N.D."/>
            <person name="Ang C.-S.A."/>
            <person name="Fernando D.W.F."/>
            <person name="Lu H.L."/>
            <person name="Taylor S.T."/>
            <person name="Ehtesham M.E.M."/>
            <person name="Najaraj S.H.N."/>
            <person name="Harsha G.H.G."/>
            <person name="Madugundu A.M."/>
            <person name="Renuse S.R."/>
            <person name="Holt D.H."/>
            <person name="Pandey A.P."/>
            <person name="Papenfuss A.P."/>
            <person name="Gasser R.B.G."/>
            <person name="Fischer K.F."/>
        </authorList>
    </citation>
    <scope>NUCLEOTIDE SEQUENCE</scope>
    <source>
        <strain evidence="8">SSS_KF_BRIS2020</strain>
    </source>
</reference>
<dbReference type="EMBL" id="WVUK01000049">
    <property type="protein sequence ID" value="KAF7495259.1"/>
    <property type="molecule type" value="Genomic_DNA"/>
</dbReference>
<feature type="compositionally biased region" description="Low complexity" evidence="6">
    <location>
        <begin position="352"/>
        <end position="371"/>
    </location>
</feature>
<feature type="region of interest" description="Disordered" evidence="6">
    <location>
        <begin position="352"/>
        <end position="373"/>
    </location>
</feature>
<dbReference type="EnsemblMetazoa" id="SSS_4793s_mrna">
    <property type="protein sequence ID" value="KAF7495259.1"/>
    <property type="gene ID" value="SSS_4793"/>
</dbReference>
<feature type="compositionally biased region" description="Basic and acidic residues" evidence="6">
    <location>
        <begin position="410"/>
        <end position="422"/>
    </location>
</feature>
<dbReference type="Pfam" id="PF13920">
    <property type="entry name" value="zf-C3HC4_3"/>
    <property type="match status" value="1"/>
</dbReference>
<organism evidence="8">
    <name type="scientific">Sarcoptes scabiei</name>
    <name type="common">Itch mite</name>
    <name type="synonym">Acarus scabiei</name>
    <dbReference type="NCBI Taxonomy" id="52283"/>
    <lineage>
        <taxon>Eukaryota</taxon>
        <taxon>Metazoa</taxon>
        <taxon>Ecdysozoa</taxon>
        <taxon>Arthropoda</taxon>
        <taxon>Chelicerata</taxon>
        <taxon>Arachnida</taxon>
        <taxon>Acari</taxon>
        <taxon>Acariformes</taxon>
        <taxon>Sarcoptiformes</taxon>
        <taxon>Astigmata</taxon>
        <taxon>Psoroptidia</taxon>
        <taxon>Sarcoptoidea</taxon>
        <taxon>Sarcoptidae</taxon>
        <taxon>Sarcoptinae</taxon>
        <taxon>Sarcoptes</taxon>
    </lineage>
</organism>
<dbReference type="GO" id="GO:0008270">
    <property type="term" value="F:zinc ion binding"/>
    <property type="evidence" value="ECO:0007669"/>
    <property type="project" value="UniProtKB-KW"/>
</dbReference>
<evidence type="ECO:0000256" key="1">
    <source>
        <dbReference type="ARBA" id="ARBA00006672"/>
    </source>
</evidence>
<gene>
    <name evidence="8" type="ORF">SSS_4793</name>
</gene>
<dbReference type="GO" id="GO:0031398">
    <property type="term" value="P:positive regulation of protein ubiquitination"/>
    <property type="evidence" value="ECO:0007669"/>
    <property type="project" value="TreeGrafter"/>
</dbReference>
<accession>A0A834RE69</accession>
<dbReference type="OrthoDB" id="6499484at2759"/>
<reference evidence="9" key="3">
    <citation type="submission" date="2022-06" db="UniProtKB">
        <authorList>
            <consortium name="EnsemblMetazoa"/>
        </authorList>
    </citation>
    <scope>IDENTIFICATION</scope>
</reference>
<evidence type="ECO:0000256" key="4">
    <source>
        <dbReference type="ARBA" id="ARBA00022833"/>
    </source>
</evidence>
<dbReference type="GO" id="GO:0043066">
    <property type="term" value="P:negative regulation of apoptotic process"/>
    <property type="evidence" value="ECO:0007669"/>
    <property type="project" value="TreeGrafter"/>
</dbReference>
<feature type="domain" description="RING-type" evidence="7">
    <location>
        <begin position="432"/>
        <end position="467"/>
    </location>
</feature>
<dbReference type="InterPro" id="IPR001370">
    <property type="entry name" value="BIR_rpt"/>
</dbReference>
<dbReference type="AlphaFoldDB" id="A0A834RE69"/>
<evidence type="ECO:0000313" key="9">
    <source>
        <dbReference type="EnsemblMetazoa" id="KAF7495259.1"/>
    </source>
</evidence>
<dbReference type="Proteomes" id="UP000070412">
    <property type="component" value="Unassembled WGS sequence"/>
</dbReference>
<dbReference type="PANTHER" id="PTHR10044:SF139">
    <property type="entry name" value="DEATH-ASSOCIATED INHIBITOR OF APOPTOSIS 2"/>
    <property type="match status" value="1"/>
</dbReference>
<evidence type="ECO:0000313" key="10">
    <source>
        <dbReference type="Proteomes" id="UP000070412"/>
    </source>
</evidence>
<dbReference type="SMART" id="SM00184">
    <property type="entry name" value="RING"/>
    <property type="match status" value="1"/>
</dbReference>
<dbReference type="GO" id="GO:0061630">
    <property type="term" value="F:ubiquitin protein ligase activity"/>
    <property type="evidence" value="ECO:0007669"/>
    <property type="project" value="TreeGrafter"/>
</dbReference>
<dbReference type="PROSITE" id="PS50089">
    <property type="entry name" value="ZF_RING_2"/>
    <property type="match status" value="1"/>
</dbReference>
<dbReference type="InterPro" id="IPR001841">
    <property type="entry name" value="Znf_RING"/>
</dbReference>
<keyword evidence="10" id="KW-1185">Reference proteome</keyword>
<comment type="similarity">
    <text evidence="1">Belongs to the IAP family.</text>
</comment>
<dbReference type="Gene3D" id="3.30.40.10">
    <property type="entry name" value="Zinc/RING finger domain, C3HC4 (zinc finger)"/>
    <property type="match status" value="1"/>
</dbReference>
<name>A0A834RE69_SARSC</name>
<keyword evidence="4" id="KW-0862">Zinc</keyword>
<evidence type="ECO:0000313" key="8">
    <source>
        <dbReference type="EMBL" id="KAF7495259.1"/>
    </source>
</evidence>
<evidence type="ECO:0000256" key="2">
    <source>
        <dbReference type="ARBA" id="ARBA00022723"/>
    </source>
</evidence>
<dbReference type="InterPro" id="IPR050784">
    <property type="entry name" value="IAP"/>
</dbReference>
<dbReference type="Pfam" id="PF00653">
    <property type="entry name" value="BIR"/>
    <property type="match status" value="2"/>
</dbReference>
<dbReference type="GO" id="GO:0005737">
    <property type="term" value="C:cytoplasm"/>
    <property type="evidence" value="ECO:0007669"/>
    <property type="project" value="TreeGrafter"/>
</dbReference>
<dbReference type="FunFam" id="1.10.1170.10:FF:000002">
    <property type="entry name" value="Baculoviral IAP repeat containing 7"/>
    <property type="match status" value="1"/>
</dbReference>
<reference evidence="10" key="1">
    <citation type="journal article" date="2020" name="PLoS Negl. Trop. Dis.">
        <title>High-quality nuclear genome for Sarcoptes scabiei-A critical resource for a neglected parasite.</title>
        <authorList>
            <person name="Korhonen P.K."/>
            <person name="Gasser R.B."/>
            <person name="Ma G."/>
            <person name="Wang T."/>
            <person name="Stroehlein A.J."/>
            <person name="Young N.D."/>
            <person name="Ang C.S."/>
            <person name="Fernando D.D."/>
            <person name="Lu H.C."/>
            <person name="Taylor S."/>
            <person name="Reynolds S.L."/>
            <person name="Mofiz E."/>
            <person name="Najaraj S.H."/>
            <person name="Gowda H."/>
            <person name="Madugundu A."/>
            <person name="Renuse S."/>
            <person name="Holt D."/>
            <person name="Pandey A."/>
            <person name="Papenfuss A.T."/>
            <person name="Fischer K."/>
        </authorList>
    </citation>
    <scope>NUCLEOTIDE SEQUENCE [LARGE SCALE GENOMIC DNA]</scope>
</reference>
<dbReference type="PANTHER" id="PTHR10044">
    <property type="entry name" value="INHIBITOR OF APOPTOSIS"/>
    <property type="match status" value="1"/>
</dbReference>